<evidence type="ECO:0000256" key="11">
    <source>
        <dbReference type="SAM" id="Phobius"/>
    </source>
</evidence>
<dbReference type="CDD" id="cd18578">
    <property type="entry name" value="ABC_6TM_Pgp_ABCB1_D2_like"/>
    <property type="match status" value="1"/>
</dbReference>
<dbReference type="PROSITE" id="PS50929">
    <property type="entry name" value="ABC_TM1F"/>
    <property type="match status" value="2"/>
</dbReference>
<keyword evidence="7 11" id="KW-1133">Transmembrane helix</keyword>
<keyword evidence="4 11" id="KW-0812">Transmembrane</keyword>
<proteinExistence type="inferred from homology"/>
<organism evidence="14 15">
    <name type="scientific">Podospora australis</name>
    <dbReference type="NCBI Taxonomy" id="1536484"/>
    <lineage>
        <taxon>Eukaryota</taxon>
        <taxon>Fungi</taxon>
        <taxon>Dikarya</taxon>
        <taxon>Ascomycota</taxon>
        <taxon>Pezizomycotina</taxon>
        <taxon>Sordariomycetes</taxon>
        <taxon>Sordariomycetidae</taxon>
        <taxon>Sordariales</taxon>
        <taxon>Podosporaceae</taxon>
        <taxon>Podospora</taxon>
    </lineage>
</organism>
<dbReference type="GO" id="GO:0005524">
    <property type="term" value="F:ATP binding"/>
    <property type="evidence" value="ECO:0007669"/>
    <property type="project" value="UniProtKB-KW"/>
</dbReference>
<dbReference type="Gene3D" id="3.20.20.100">
    <property type="entry name" value="NADP-dependent oxidoreductase domain"/>
    <property type="match status" value="1"/>
</dbReference>
<sequence length="1552" mass="172262">MPIMNIIFGRMVGSFTGYFSTDAATTYEMFRHAINTCALYLVGLFFIRLVLDYVAYIGFRMCSLRISAAIRLEYMRCLFAQPISTLDILPPGQTAAIVTITASVLQIGISEKLSAFLQSTSTVISALIIAMCYSWSLTLITSSGLILITIVYAATTPFLVKLLNEVQHADIQASTVANEIFSSVRMVAACGAEEKMARRYAGWVDESRRRGLKMAPLVALQQAPVQFAIYGTFALSFWYSLKMYMEMRFNSAETLIVVLMSVMLMTTSIGGITAPLSAAARAAGAATVFYTIIDAPRPAGGGVKEPEVSASGDVVLAHVNFAYATRPDLKILDDLTIYLPAGKVTAIVGPSGSGKSTIVALLERWYEIQAFESGDMSLFWRNGFIMVGGRPLREIDLKWWRSQIGLVQQEPHLFNNTIYANVEFGLIGTEWENSDLSTKQELVKQACKEAFADEFISRLPEGYSTSVGEAGIKLSGGQRQRLAIARAIVKRPKILILDEATSSIDVRGEQIVQAALEKVSKNRTTLVIAHRLATVKKADNIIVLRKGKAVQQGTHDSLMAEEGGPYWTLATAQQLTMGAEETTENSFLVSDPEIAEKKSMVTIATESTVTSTETVIISSKKQSPSEGFWGSFVLLLREQKHRWRLYLVLLLSAMGGGASQPIQAYLFATELTLFQFWGEWLPGLASFWSLMFVVLAVFVAISYLALGWSSSTIAFHITHYYRGEYFDNILSKSVAFFDADNHSVGALTARLATDPSQLQELLGTNMSFVVISLLNVVGCLVISFYFGWKLTIVTLCSSMPLIIAAAFFRIRYETQFEKMNNEVFAESAKFATESIGAFRTVSALTLEDTILKRYETLLHDHIRNSLKKSSWTTLVFATADSIALLCMAFVLWYGGGLMLDLEYTSFQYMVVYIAVLQGGLGAGQWLSYGPNIAKASVAASRIIEMRGKDRTDGKLVSLDTGNIGEHDMGVKLHFQNVWFRYPTRDVPILKGLSLTIEKGQFAAIGPGKRPSYHCWKGEFYTVNSGRILYNGLEISDLGLKSYREEISLVAQESSLFDGTLRDNILLGVDEHTTTEERLHQACRDAEMHDFIVSLPDGYETEVGTRGVTLSGGQKQRIAIARALIRNPRLLLLDEATSNLDAETERAVQVVFEKTRKDRTMVVVAHRLATIQNADVIFVLGDGRVVEKGSHASLLSKRGVYYQMSLEDTKVQYRRLGKSGLRISVPVFGCMSFGDPNALDWAIGEDDALPLLKAAYDRGLNTWDTANMYSNGASEVIVGKALKKYNIPREKVIIATKCFWAVGEEPELRGYFFASQMAGSKDYVNQGGLSRAAIFNQVEASLKRLDTPYIDLLQIHRFDKETPMEETMKALHDLVQSGKVRYIGASSMWATQFAQLQFVAEKNGWTKFVSMQNHYNLLYREEEREMNRFCNDTGVGIIPWAPLCRGHLARRPEVFGSTKRSQGEKENQPGSHGTVEPDITIIKRVIEIADKHEWPISHVALAWINKRVTSPIIGFSSVGRLDEAISGGQKELTAEEEKYLEELYQPKAIQGHN</sequence>
<dbReference type="CDD" id="cd19079">
    <property type="entry name" value="AKR_EcYajO-like"/>
    <property type="match status" value="1"/>
</dbReference>
<evidence type="ECO:0000256" key="4">
    <source>
        <dbReference type="ARBA" id="ARBA00022692"/>
    </source>
</evidence>
<evidence type="ECO:0000256" key="10">
    <source>
        <dbReference type="SAM" id="MobiDB-lite"/>
    </source>
</evidence>
<evidence type="ECO:0000256" key="1">
    <source>
        <dbReference type="ARBA" id="ARBA00004141"/>
    </source>
</evidence>
<dbReference type="PROSITE" id="PS50893">
    <property type="entry name" value="ABC_TRANSPORTER_2"/>
    <property type="match status" value="2"/>
</dbReference>
<keyword evidence="15" id="KW-1185">Reference proteome</keyword>
<dbReference type="InterPro" id="IPR027417">
    <property type="entry name" value="P-loop_NTPase"/>
</dbReference>
<evidence type="ECO:0000256" key="2">
    <source>
        <dbReference type="ARBA" id="ARBA00004308"/>
    </source>
</evidence>
<evidence type="ECO:0000259" key="13">
    <source>
        <dbReference type="PROSITE" id="PS50929"/>
    </source>
</evidence>
<comment type="similarity">
    <text evidence="3">Belongs to the ABC transporter superfamily. ABCB family. Multidrug resistance exporter (TC 3.A.1.201) subfamily.</text>
</comment>
<feature type="transmembrane region" description="Helical" evidence="11">
    <location>
        <begin position="217"/>
        <end position="239"/>
    </location>
</feature>
<dbReference type="FunFam" id="3.40.50.300:FF:000913">
    <property type="entry name" value="ABC multidrug transporter SitT"/>
    <property type="match status" value="1"/>
</dbReference>
<dbReference type="InterPro" id="IPR011527">
    <property type="entry name" value="ABC1_TM_dom"/>
</dbReference>
<dbReference type="EMBL" id="MU864410">
    <property type="protein sequence ID" value="KAK4187040.1"/>
    <property type="molecule type" value="Genomic_DNA"/>
</dbReference>
<comment type="caution">
    <text evidence="14">The sequence shown here is derived from an EMBL/GenBank/DDBJ whole genome shotgun (WGS) entry which is preliminary data.</text>
</comment>
<feature type="domain" description="ABC transporter" evidence="12">
    <location>
        <begin position="972"/>
        <end position="1206"/>
    </location>
</feature>
<dbReference type="InterPro" id="IPR039421">
    <property type="entry name" value="Type_1_exporter"/>
</dbReference>
<evidence type="ECO:0000256" key="9">
    <source>
        <dbReference type="ARBA" id="ARBA00023136"/>
    </source>
</evidence>
<feature type="transmembrane region" description="Helical" evidence="11">
    <location>
        <begin position="766"/>
        <end position="786"/>
    </location>
</feature>
<accession>A0AAN6WTB9</accession>
<dbReference type="GO" id="GO:0015421">
    <property type="term" value="F:ABC-type oligopeptide transporter activity"/>
    <property type="evidence" value="ECO:0007669"/>
    <property type="project" value="TreeGrafter"/>
</dbReference>
<dbReference type="FunFam" id="3.20.20.100:FF:000004">
    <property type="entry name" value="Oxidoreductase, aldo/keto reductase"/>
    <property type="match status" value="1"/>
</dbReference>
<reference evidence="14" key="1">
    <citation type="journal article" date="2023" name="Mol. Phylogenet. Evol.">
        <title>Genome-scale phylogeny and comparative genomics of the fungal order Sordariales.</title>
        <authorList>
            <person name="Hensen N."/>
            <person name="Bonometti L."/>
            <person name="Westerberg I."/>
            <person name="Brannstrom I.O."/>
            <person name="Guillou S."/>
            <person name="Cros-Aarteil S."/>
            <person name="Calhoun S."/>
            <person name="Haridas S."/>
            <person name="Kuo A."/>
            <person name="Mondo S."/>
            <person name="Pangilinan J."/>
            <person name="Riley R."/>
            <person name="LaButti K."/>
            <person name="Andreopoulos B."/>
            <person name="Lipzen A."/>
            <person name="Chen C."/>
            <person name="Yan M."/>
            <person name="Daum C."/>
            <person name="Ng V."/>
            <person name="Clum A."/>
            <person name="Steindorff A."/>
            <person name="Ohm R.A."/>
            <person name="Martin F."/>
            <person name="Silar P."/>
            <person name="Natvig D.O."/>
            <person name="Lalanne C."/>
            <person name="Gautier V."/>
            <person name="Ament-Velasquez S.L."/>
            <person name="Kruys A."/>
            <person name="Hutchinson M.I."/>
            <person name="Powell A.J."/>
            <person name="Barry K."/>
            <person name="Miller A.N."/>
            <person name="Grigoriev I.V."/>
            <person name="Debuchy R."/>
            <person name="Gladieux P."/>
            <person name="Hiltunen Thoren M."/>
            <person name="Johannesson H."/>
        </authorList>
    </citation>
    <scope>NUCLEOTIDE SEQUENCE</scope>
    <source>
        <strain evidence="14">PSN309</strain>
    </source>
</reference>
<dbReference type="Proteomes" id="UP001302126">
    <property type="component" value="Unassembled WGS sequence"/>
</dbReference>
<protein>
    <submittedName>
        <fullName evidence="14">Uncharacterized protein</fullName>
    </submittedName>
</protein>
<dbReference type="GO" id="GO:0090374">
    <property type="term" value="P:oligopeptide export from mitochondrion"/>
    <property type="evidence" value="ECO:0007669"/>
    <property type="project" value="TreeGrafter"/>
</dbReference>
<dbReference type="GO" id="GO:0016887">
    <property type="term" value="F:ATP hydrolysis activity"/>
    <property type="evidence" value="ECO:0007669"/>
    <property type="project" value="InterPro"/>
</dbReference>
<dbReference type="PANTHER" id="PTHR43394:SF27">
    <property type="entry name" value="ATP-DEPENDENT TRANSLOCASE ABCB1-LIKE"/>
    <property type="match status" value="1"/>
</dbReference>
<dbReference type="PROSITE" id="PS00211">
    <property type="entry name" value="ABC_TRANSPORTER_1"/>
    <property type="match status" value="2"/>
</dbReference>
<feature type="transmembrane region" description="Helical" evidence="11">
    <location>
        <begin position="251"/>
        <end position="272"/>
    </location>
</feature>
<keyword evidence="5" id="KW-0547">Nucleotide-binding</keyword>
<dbReference type="PANTHER" id="PTHR43394">
    <property type="entry name" value="ATP-DEPENDENT PERMEASE MDL1, MITOCHONDRIAL"/>
    <property type="match status" value="1"/>
</dbReference>
<evidence type="ECO:0000256" key="7">
    <source>
        <dbReference type="ARBA" id="ARBA00022989"/>
    </source>
</evidence>
<dbReference type="Gene3D" id="3.40.50.300">
    <property type="entry name" value="P-loop containing nucleotide triphosphate hydrolases"/>
    <property type="match status" value="2"/>
</dbReference>
<feature type="transmembrane region" description="Helical" evidence="11">
    <location>
        <begin position="38"/>
        <end position="59"/>
    </location>
</feature>
<feature type="domain" description="ABC transmembrane type-1" evidence="13">
    <location>
        <begin position="1"/>
        <end position="281"/>
    </location>
</feature>
<dbReference type="SUPFAM" id="SSF51430">
    <property type="entry name" value="NAD(P)-linked oxidoreductase"/>
    <property type="match status" value="1"/>
</dbReference>
<dbReference type="FunFam" id="3.40.50.300:FF:001530">
    <property type="entry name" value="ABC multidrug transporter (Eurofung)"/>
    <property type="match status" value="1"/>
</dbReference>
<dbReference type="CDD" id="cd18577">
    <property type="entry name" value="ABC_6TM_Pgp_ABCB1_D1_like"/>
    <property type="match status" value="1"/>
</dbReference>
<evidence type="ECO:0000313" key="15">
    <source>
        <dbReference type="Proteomes" id="UP001302126"/>
    </source>
</evidence>
<keyword evidence="8" id="KW-0560">Oxidoreductase</keyword>
<evidence type="ECO:0000256" key="3">
    <source>
        <dbReference type="ARBA" id="ARBA00007577"/>
    </source>
</evidence>
<dbReference type="InterPro" id="IPR023210">
    <property type="entry name" value="NADP_OxRdtase_dom"/>
</dbReference>
<dbReference type="Gene3D" id="1.20.1560.10">
    <property type="entry name" value="ABC transporter type 1, transmembrane domain"/>
    <property type="match status" value="1"/>
</dbReference>
<feature type="domain" description="ABC transporter" evidence="12">
    <location>
        <begin position="314"/>
        <end position="571"/>
    </location>
</feature>
<keyword evidence="9 11" id="KW-0472">Membrane</keyword>
<dbReference type="SUPFAM" id="SSF52540">
    <property type="entry name" value="P-loop containing nucleoside triphosphate hydrolases"/>
    <property type="match status" value="2"/>
</dbReference>
<comment type="subcellular location">
    <subcellularLocation>
        <location evidence="2">Endomembrane system</location>
    </subcellularLocation>
    <subcellularLocation>
        <location evidence="1">Membrane</location>
        <topology evidence="1">Multi-pass membrane protein</topology>
    </subcellularLocation>
</comment>
<evidence type="ECO:0000256" key="8">
    <source>
        <dbReference type="ARBA" id="ARBA00023002"/>
    </source>
</evidence>
<feature type="region of interest" description="Disordered" evidence="10">
    <location>
        <begin position="1455"/>
        <end position="1474"/>
    </location>
</feature>
<dbReference type="InterPro" id="IPR003593">
    <property type="entry name" value="AAA+_ATPase"/>
</dbReference>
<dbReference type="GO" id="GO:0005829">
    <property type="term" value="C:cytosol"/>
    <property type="evidence" value="ECO:0007669"/>
    <property type="project" value="UniProtKB-ARBA"/>
</dbReference>
<dbReference type="Pfam" id="PF00005">
    <property type="entry name" value="ABC_tran"/>
    <property type="match status" value="2"/>
</dbReference>
<keyword evidence="6" id="KW-0067">ATP-binding</keyword>
<evidence type="ECO:0000313" key="14">
    <source>
        <dbReference type="EMBL" id="KAK4187040.1"/>
    </source>
</evidence>
<feature type="transmembrane region" description="Helical" evidence="11">
    <location>
        <begin position="645"/>
        <end position="667"/>
    </location>
</feature>
<feature type="transmembrane region" description="Helical" evidence="11">
    <location>
        <begin position="687"/>
        <end position="706"/>
    </location>
</feature>
<evidence type="ECO:0000259" key="12">
    <source>
        <dbReference type="PROSITE" id="PS50893"/>
    </source>
</evidence>
<dbReference type="SMART" id="SM00382">
    <property type="entry name" value="AAA"/>
    <property type="match status" value="2"/>
</dbReference>
<gene>
    <name evidence="14" type="ORF">QBC35DRAFT_552967</name>
</gene>
<dbReference type="Pfam" id="PF00248">
    <property type="entry name" value="Aldo_ket_red"/>
    <property type="match status" value="1"/>
</dbReference>
<dbReference type="GO" id="GO:0016491">
    <property type="term" value="F:oxidoreductase activity"/>
    <property type="evidence" value="ECO:0007669"/>
    <property type="project" value="UniProtKB-KW"/>
</dbReference>
<dbReference type="SUPFAM" id="SSF90123">
    <property type="entry name" value="ABC transporter transmembrane region"/>
    <property type="match status" value="2"/>
</dbReference>
<feature type="transmembrane region" description="Helical" evidence="11">
    <location>
        <begin position="871"/>
        <end position="894"/>
    </location>
</feature>
<dbReference type="GO" id="GO:0005743">
    <property type="term" value="C:mitochondrial inner membrane"/>
    <property type="evidence" value="ECO:0007669"/>
    <property type="project" value="TreeGrafter"/>
</dbReference>
<feature type="transmembrane region" description="Helical" evidence="11">
    <location>
        <begin position="792"/>
        <end position="810"/>
    </location>
</feature>
<dbReference type="InterPro" id="IPR036640">
    <property type="entry name" value="ABC1_TM_sf"/>
</dbReference>
<dbReference type="Pfam" id="PF00664">
    <property type="entry name" value="ABC_membrane"/>
    <property type="match status" value="2"/>
</dbReference>
<feature type="domain" description="ABC transmembrane type-1" evidence="13">
    <location>
        <begin position="647"/>
        <end position="934"/>
    </location>
</feature>
<dbReference type="InterPro" id="IPR036812">
    <property type="entry name" value="NAD(P)_OxRdtase_dom_sf"/>
</dbReference>
<reference evidence="14" key="2">
    <citation type="submission" date="2023-05" db="EMBL/GenBank/DDBJ databases">
        <authorList>
            <consortium name="Lawrence Berkeley National Laboratory"/>
            <person name="Steindorff A."/>
            <person name="Hensen N."/>
            <person name="Bonometti L."/>
            <person name="Westerberg I."/>
            <person name="Brannstrom I.O."/>
            <person name="Guillou S."/>
            <person name="Cros-Aarteil S."/>
            <person name="Calhoun S."/>
            <person name="Haridas S."/>
            <person name="Kuo A."/>
            <person name="Mondo S."/>
            <person name="Pangilinan J."/>
            <person name="Riley R."/>
            <person name="Labutti K."/>
            <person name="Andreopoulos B."/>
            <person name="Lipzen A."/>
            <person name="Chen C."/>
            <person name="Yanf M."/>
            <person name="Daum C."/>
            <person name="Ng V."/>
            <person name="Clum A."/>
            <person name="Ohm R."/>
            <person name="Martin F."/>
            <person name="Silar P."/>
            <person name="Natvig D."/>
            <person name="Lalanne C."/>
            <person name="Gautier V."/>
            <person name="Ament-Velasquez S.L."/>
            <person name="Kruys A."/>
            <person name="Hutchinson M.I."/>
            <person name="Powell A.J."/>
            <person name="Barry K."/>
            <person name="Miller A.N."/>
            <person name="Grigoriev I.V."/>
            <person name="Debuchy R."/>
            <person name="Gladieux P."/>
            <person name="Thoren M.H."/>
            <person name="Johannesson H."/>
        </authorList>
    </citation>
    <scope>NUCLEOTIDE SEQUENCE</scope>
    <source>
        <strain evidence="14">PSN309</strain>
    </source>
</reference>
<dbReference type="InterPro" id="IPR003439">
    <property type="entry name" value="ABC_transporter-like_ATP-bd"/>
</dbReference>
<evidence type="ECO:0000256" key="6">
    <source>
        <dbReference type="ARBA" id="ARBA00022840"/>
    </source>
</evidence>
<evidence type="ECO:0000256" key="5">
    <source>
        <dbReference type="ARBA" id="ARBA00022741"/>
    </source>
</evidence>
<name>A0AAN6WTB9_9PEZI</name>
<dbReference type="InterPro" id="IPR017871">
    <property type="entry name" value="ABC_transporter-like_CS"/>
</dbReference>
<dbReference type="GO" id="GO:0012505">
    <property type="term" value="C:endomembrane system"/>
    <property type="evidence" value="ECO:0007669"/>
    <property type="project" value="UniProtKB-SubCell"/>
</dbReference>